<dbReference type="Proteomes" id="UP000509383">
    <property type="component" value="Chromosome"/>
</dbReference>
<protein>
    <submittedName>
        <fullName evidence="1">Uncharacterized protein</fullName>
    </submittedName>
</protein>
<dbReference type="AlphaFoldDB" id="A0A6J4EDX9"/>
<dbReference type="EMBL" id="BQKM01000004">
    <property type="protein sequence ID" value="GJN52554.1"/>
    <property type="molecule type" value="Genomic_DNA"/>
</dbReference>
<sequence length="85" mass="9797">MEDLKQWKEILESICEIIKWHPSDEVLLRIKRDLRRAAEKGSLTEEEVRKSVAEHAPNALYKAFEGIDQADIQALLAIAVKLTRK</sequence>
<keyword evidence="4" id="KW-1185">Reference proteome</keyword>
<accession>A0A6J4EDX9</accession>
<reference evidence="1 3" key="1">
    <citation type="submission" date="2020-05" db="EMBL/GenBank/DDBJ databases">
        <title>Characterization of novel class B3 metallo-beta-lactamase from novel Pseudomonas species.</title>
        <authorList>
            <person name="Yamada K."/>
            <person name="Aoki K."/>
            <person name="Ishii Y."/>
        </authorList>
    </citation>
    <scope>NUCLEOTIDE SEQUENCE [LARGE SCALE GENOMIC DNA]</scope>
    <source>
        <strain evidence="1 3">TUM18999</strain>
        <strain evidence="2 4">TUM20286</strain>
    </source>
</reference>
<evidence type="ECO:0000313" key="2">
    <source>
        <dbReference type="EMBL" id="GJN52554.1"/>
    </source>
</evidence>
<dbReference type="Proteomes" id="UP001054892">
    <property type="component" value="Unassembled WGS sequence"/>
</dbReference>
<gene>
    <name evidence="1" type="ORF">TUM18999_61330</name>
    <name evidence="2" type="ORF">TUM20286_23060</name>
</gene>
<dbReference type="RefSeq" id="WP_034067233.1">
    <property type="nucleotide sequence ID" value="NZ_AP023189.1"/>
</dbReference>
<proteinExistence type="predicted"/>
<evidence type="ECO:0000313" key="3">
    <source>
        <dbReference type="Proteomes" id="UP000509383"/>
    </source>
</evidence>
<dbReference type="EMBL" id="AP023189">
    <property type="protein sequence ID" value="BCG27942.1"/>
    <property type="molecule type" value="Genomic_DNA"/>
</dbReference>
<organism evidence="1 3">
    <name type="scientific">Pseudomonas tohonis</name>
    <dbReference type="NCBI Taxonomy" id="2725477"/>
    <lineage>
        <taxon>Bacteria</taxon>
        <taxon>Pseudomonadati</taxon>
        <taxon>Pseudomonadota</taxon>
        <taxon>Gammaproteobacteria</taxon>
        <taxon>Pseudomonadales</taxon>
        <taxon>Pseudomonadaceae</taxon>
        <taxon>Pseudomonas</taxon>
    </lineage>
</organism>
<dbReference type="KEGG" id="ptw:TUM18999_61330"/>
<evidence type="ECO:0000313" key="4">
    <source>
        <dbReference type="Proteomes" id="UP001054892"/>
    </source>
</evidence>
<name>A0A6J4EDX9_9PSED</name>
<evidence type="ECO:0000313" key="1">
    <source>
        <dbReference type="EMBL" id="BCG27942.1"/>
    </source>
</evidence>